<keyword evidence="1" id="KW-0067">ATP-binding</keyword>
<accession>A0A0D8I8N3</accession>
<evidence type="ECO:0000313" key="2">
    <source>
        <dbReference type="Proteomes" id="UP000035704"/>
    </source>
</evidence>
<dbReference type="Proteomes" id="UP000035704">
    <property type="component" value="Chromosome"/>
</dbReference>
<organism evidence="1 2">
    <name type="scientific">Clostridium aceticum</name>
    <dbReference type="NCBI Taxonomy" id="84022"/>
    <lineage>
        <taxon>Bacteria</taxon>
        <taxon>Bacillati</taxon>
        <taxon>Bacillota</taxon>
        <taxon>Clostridia</taxon>
        <taxon>Eubacteriales</taxon>
        <taxon>Clostridiaceae</taxon>
        <taxon>Clostridium</taxon>
    </lineage>
</organism>
<dbReference type="RefSeq" id="WP_044825268.1">
    <property type="nucleotide sequence ID" value="NZ_CP009687.1"/>
</dbReference>
<name>A0A0D8I8N3_9CLOT</name>
<keyword evidence="2" id="KW-1185">Reference proteome</keyword>
<dbReference type="GO" id="GO:0004386">
    <property type="term" value="F:helicase activity"/>
    <property type="evidence" value="ECO:0007669"/>
    <property type="project" value="UniProtKB-KW"/>
</dbReference>
<dbReference type="EMBL" id="CP009687">
    <property type="protein sequence ID" value="AKL96248.1"/>
    <property type="molecule type" value="Genomic_DNA"/>
</dbReference>
<proteinExistence type="predicted"/>
<keyword evidence="1" id="KW-0347">Helicase</keyword>
<keyword evidence="1" id="KW-0378">Hydrolase</keyword>
<dbReference type="STRING" id="84022.CACET_c28030"/>
<dbReference type="AlphaFoldDB" id="A0A0D8I8N3"/>
<evidence type="ECO:0000313" key="1">
    <source>
        <dbReference type="EMBL" id="AKL96248.1"/>
    </source>
</evidence>
<sequence>MKGLKEFTEKALTEVMESNGYITESSNTGNGETGNINQTPEDIMNGSLKFDFYFKEGSEDGAVYFDVSFKRGRKIIRKKDYNMQTASKLLRELNAAGYLLGQANCEKFKNWINVQIRQEHKFIKKHCNIGWDSIETDDGKIEQEIRLQDIYTKDGSLGSEYCGELKDKIAKKGTLESYVEGIRELVVDNPKLETALITGFTGFITQALEIEKIKECNIVLNYTGKTSKGKTTTSKLALTPFGNPQDLIRNFNETKASSELSMVSYGIIPYIMDDKIAGYDVNQKSDKNKLIDEIMALSHRDVKHRCHDKEDKKYCCPIVMSTEESIADAISDTTKKGAYYRFIEIECNNDLTDSGEHAEQLDEFMDTNYGEAGEEFAKYIIGRYNTKTLVDEYLATVRVIRNKKGINHRAAKRMAVIIFTAQLVNECFDLNIDIDKLLEMLNQQINKAFEKSNKVLVELKRLHEYINGNQRYFKTLKEFKRAECLGIYDYESTNKSKQLIIETAAFNHIINDGTPDRYFDFINRMNDAEGSAGDIGIGSNKGTKLIKAWKAEGYILSGGSHGITSKNTSGIKLDGKQRQVYIIDFKALEDI</sequence>
<gene>
    <name evidence="1" type="ORF">CACET_c28030</name>
</gene>
<protein>
    <submittedName>
        <fullName evidence="1">Superfamily II helicase</fullName>
    </submittedName>
</protein>
<dbReference type="PATRIC" id="fig|84022.5.peg.739"/>
<reference evidence="1 2" key="1">
    <citation type="submission" date="2014-10" db="EMBL/GenBank/DDBJ databases">
        <title>Genome sequence of Clostridium aceticum DSM 1496.</title>
        <authorList>
            <person name="Poehlein A."/>
            <person name="Schiel-Bengelsdorf B."/>
            <person name="Gottschalk G."/>
            <person name="Duerre P."/>
            <person name="Daniel R."/>
        </authorList>
    </citation>
    <scope>NUCLEOTIDE SEQUENCE [LARGE SCALE GENOMIC DNA]</scope>
    <source>
        <strain evidence="1 2">DSM 1496</strain>
    </source>
</reference>
<dbReference type="KEGG" id="cace:CACET_c28030"/>
<dbReference type="OrthoDB" id="158067at2"/>
<keyword evidence="1" id="KW-0547">Nucleotide-binding</keyword>
<dbReference type="Pfam" id="PF06048">
    <property type="entry name" value="DUF927"/>
    <property type="match status" value="1"/>
</dbReference>
<dbReference type="InterPro" id="IPR009270">
    <property type="entry name" value="DUF927"/>
</dbReference>